<name>A0A9X1Y072_9BACL</name>
<evidence type="ECO:0000256" key="1">
    <source>
        <dbReference type="SAM" id="MobiDB-lite"/>
    </source>
</evidence>
<organism evidence="2 3">
    <name type="scientific">Paenibacillus mellifer</name>
    <dbReference type="NCBI Taxonomy" id="2937794"/>
    <lineage>
        <taxon>Bacteria</taxon>
        <taxon>Bacillati</taxon>
        <taxon>Bacillota</taxon>
        <taxon>Bacilli</taxon>
        <taxon>Bacillales</taxon>
        <taxon>Paenibacillaceae</taxon>
        <taxon>Paenibacillus</taxon>
    </lineage>
</organism>
<dbReference type="AlphaFoldDB" id="A0A9X1Y072"/>
<accession>A0A9X1Y072</accession>
<dbReference type="EMBL" id="JALPRK010000005">
    <property type="protein sequence ID" value="MCK8487196.1"/>
    <property type="molecule type" value="Genomic_DNA"/>
</dbReference>
<evidence type="ECO:0000313" key="2">
    <source>
        <dbReference type="EMBL" id="MCK8487196.1"/>
    </source>
</evidence>
<proteinExistence type="predicted"/>
<comment type="caution">
    <text evidence="2">The sequence shown here is derived from an EMBL/GenBank/DDBJ whole genome shotgun (WGS) entry which is preliminary data.</text>
</comment>
<feature type="compositionally biased region" description="Polar residues" evidence="1">
    <location>
        <begin position="8"/>
        <end position="31"/>
    </location>
</feature>
<reference evidence="2" key="1">
    <citation type="submission" date="2022-04" db="EMBL/GenBank/DDBJ databases">
        <authorList>
            <person name="Seo M.-J."/>
        </authorList>
    </citation>
    <scope>NUCLEOTIDE SEQUENCE</scope>
    <source>
        <strain evidence="2">MBLB2552</strain>
    </source>
</reference>
<gene>
    <name evidence="2" type="ORF">M0651_08445</name>
</gene>
<dbReference type="Proteomes" id="UP001139534">
    <property type="component" value="Unassembled WGS sequence"/>
</dbReference>
<protein>
    <submittedName>
        <fullName evidence="2">Uncharacterized protein</fullName>
    </submittedName>
</protein>
<feature type="compositionally biased region" description="Polar residues" evidence="1">
    <location>
        <begin position="52"/>
        <end position="65"/>
    </location>
</feature>
<evidence type="ECO:0000313" key="3">
    <source>
        <dbReference type="Proteomes" id="UP001139534"/>
    </source>
</evidence>
<sequence length="65" mass="6811">MRTIAPGSGSTPYTAASAVTANRLPISSQPASRARRPYKVLTANTAIPAPNTPRNTQSRMASIVD</sequence>
<dbReference type="RefSeq" id="WP_248551419.1">
    <property type="nucleotide sequence ID" value="NZ_JALPRK010000005.1"/>
</dbReference>
<feature type="region of interest" description="Disordered" evidence="1">
    <location>
        <begin position="46"/>
        <end position="65"/>
    </location>
</feature>
<feature type="region of interest" description="Disordered" evidence="1">
    <location>
        <begin position="1"/>
        <end position="37"/>
    </location>
</feature>
<keyword evidence="3" id="KW-1185">Reference proteome</keyword>